<dbReference type="AlphaFoldDB" id="A0A6J6D295"/>
<evidence type="ECO:0000313" key="2">
    <source>
        <dbReference type="EMBL" id="CAB4557987.1"/>
    </source>
</evidence>
<dbReference type="Gene3D" id="3.40.630.30">
    <property type="match status" value="1"/>
</dbReference>
<protein>
    <submittedName>
        <fullName evidence="2">Unannotated protein</fullName>
    </submittedName>
</protein>
<dbReference type="EMBL" id="CAEZTC010000060">
    <property type="protein sequence ID" value="CAB4557987.1"/>
    <property type="molecule type" value="Genomic_DNA"/>
</dbReference>
<dbReference type="PROSITE" id="PS51186">
    <property type="entry name" value="GNAT"/>
    <property type="match status" value="1"/>
</dbReference>
<reference evidence="2" key="1">
    <citation type="submission" date="2020-05" db="EMBL/GenBank/DDBJ databases">
        <authorList>
            <person name="Chiriac C."/>
            <person name="Salcher M."/>
            <person name="Ghai R."/>
            <person name="Kavagutti S V."/>
        </authorList>
    </citation>
    <scope>NUCLEOTIDE SEQUENCE</scope>
</reference>
<evidence type="ECO:0000259" key="1">
    <source>
        <dbReference type="PROSITE" id="PS51186"/>
    </source>
</evidence>
<organism evidence="2">
    <name type="scientific">freshwater metagenome</name>
    <dbReference type="NCBI Taxonomy" id="449393"/>
    <lineage>
        <taxon>unclassified sequences</taxon>
        <taxon>metagenomes</taxon>
        <taxon>ecological metagenomes</taxon>
    </lineage>
</organism>
<sequence>MDSTVFVREATPVDADILVRHARLSAQESDLYRGSIQPVLLDAPRAWVAGWGSTVFGSLTAGEITPDNWHISLVFVEQEAREMGIGDALVQHALAQISQLKGKWISAQAQPGDRALKNLVERHGLVAQTITVGKSLIDPSTEEHASQ</sequence>
<dbReference type="Pfam" id="PF00583">
    <property type="entry name" value="Acetyltransf_1"/>
    <property type="match status" value="1"/>
</dbReference>
<proteinExistence type="predicted"/>
<gene>
    <name evidence="2" type="ORF">UFOPK1572_00621</name>
</gene>
<dbReference type="SUPFAM" id="SSF55729">
    <property type="entry name" value="Acyl-CoA N-acyltransferases (Nat)"/>
    <property type="match status" value="1"/>
</dbReference>
<feature type="domain" description="N-acetyltransferase" evidence="1">
    <location>
        <begin position="5"/>
        <end position="147"/>
    </location>
</feature>
<dbReference type="GO" id="GO:0016747">
    <property type="term" value="F:acyltransferase activity, transferring groups other than amino-acyl groups"/>
    <property type="evidence" value="ECO:0007669"/>
    <property type="project" value="InterPro"/>
</dbReference>
<dbReference type="InterPro" id="IPR016181">
    <property type="entry name" value="Acyl_CoA_acyltransferase"/>
</dbReference>
<dbReference type="InterPro" id="IPR000182">
    <property type="entry name" value="GNAT_dom"/>
</dbReference>
<dbReference type="CDD" id="cd04301">
    <property type="entry name" value="NAT_SF"/>
    <property type="match status" value="1"/>
</dbReference>
<name>A0A6J6D295_9ZZZZ</name>
<accession>A0A6J6D295</accession>